<evidence type="ECO:0000256" key="1">
    <source>
        <dbReference type="SAM" id="Phobius"/>
    </source>
</evidence>
<evidence type="ECO:0000313" key="3">
    <source>
        <dbReference type="Proteomes" id="UP000015560"/>
    </source>
</evidence>
<organism evidence="2 3">
    <name type="scientific">Lacticaseibacillus casei DSM 20011 = JCM 1134 = ATCC 393</name>
    <dbReference type="NCBI Taxonomy" id="1423732"/>
    <lineage>
        <taxon>Bacteria</taxon>
        <taxon>Bacillati</taxon>
        <taxon>Bacillota</taxon>
        <taxon>Bacilli</taxon>
        <taxon>Lactobacillales</taxon>
        <taxon>Lactobacillaceae</taxon>
        <taxon>Lacticaseibacillus</taxon>
    </lineage>
</organism>
<accession>A0AAD1ASU1</accession>
<proteinExistence type="predicted"/>
<reference evidence="2 3" key="1">
    <citation type="journal article" date="2013" name="PLoS ONE">
        <title>Genomic Adaptation of the Lactobacillus casei Group.</title>
        <authorList>
            <person name="Toh H."/>
            <person name="Oshima K."/>
            <person name="Nakano A."/>
            <person name="Takahata M."/>
            <person name="Murakami M."/>
            <person name="Takaki T."/>
            <person name="Nishiyama H."/>
            <person name="Igimi S."/>
            <person name="Hattori M."/>
            <person name="Morita H."/>
        </authorList>
    </citation>
    <scope>NUCLEOTIDE SEQUENCE [LARGE SCALE GENOMIC DNA]</scope>
    <source>
        <strain evidence="2 3">ATCC 393</strain>
    </source>
</reference>
<dbReference type="AlphaFoldDB" id="A0AAD1ASU1"/>
<keyword evidence="1" id="KW-0472">Membrane</keyword>
<dbReference type="RefSeq" id="WP_052253364.1">
    <property type="nucleotide sequence ID" value="NZ_AP012544.1"/>
</dbReference>
<feature type="transmembrane region" description="Helical" evidence="1">
    <location>
        <begin position="42"/>
        <end position="61"/>
    </location>
</feature>
<dbReference type="GeneID" id="45550066"/>
<name>A0AAD1ASU1_LACCA</name>
<evidence type="ECO:0000313" key="2">
    <source>
        <dbReference type="EMBL" id="BAN75287.1"/>
    </source>
</evidence>
<protein>
    <submittedName>
        <fullName evidence="2">Uncharacterized protein</fullName>
    </submittedName>
</protein>
<dbReference type="Proteomes" id="UP000015560">
    <property type="component" value="Chromosome"/>
</dbReference>
<feature type="transmembrane region" description="Helical" evidence="1">
    <location>
        <begin position="9"/>
        <end position="30"/>
    </location>
</feature>
<dbReference type="EMBL" id="AP012544">
    <property type="protein sequence ID" value="BAN75287.1"/>
    <property type="molecule type" value="Genomic_DNA"/>
</dbReference>
<gene>
    <name evidence="2" type="ORF">LBCZ_2119</name>
</gene>
<keyword evidence="1" id="KW-0812">Transmembrane</keyword>
<keyword evidence="1" id="KW-1133">Transmembrane helix</keyword>
<sequence>MLVHKPKYFFWKAIGVWLITLGVITLIDILDERAKVAYLLQPILHGIILFSLSLLANWLLIHQ</sequence>